<evidence type="ECO:0000256" key="4">
    <source>
        <dbReference type="ARBA" id="ARBA00022475"/>
    </source>
</evidence>
<comment type="function">
    <text evidence="10">One gap junction consists of a cluster of closely packed pairs of transmembrane channels, the connexons, through which materials of low MW diffuse from one cell to a neighboring cell.</text>
</comment>
<evidence type="ECO:0000259" key="13">
    <source>
        <dbReference type="SMART" id="SM01089"/>
    </source>
</evidence>
<gene>
    <name evidence="14" type="primary">gjb9b</name>
</gene>
<dbReference type="InterPro" id="IPR017990">
    <property type="entry name" value="Connexin_CS"/>
</dbReference>
<dbReference type="Ensembl" id="ENSGMOT00000044496.1">
    <property type="protein sequence ID" value="ENSGMOP00000028674.1"/>
    <property type="gene ID" value="ENSGMOG00000026256.1"/>
</dbReference>
<accession>A0A8C5A8Y4</accession>
<dbReference type="Gene3D" id="1.20.1440.80">
    <property type="entry name" value="Gap junction channel protein cysteine-rich domain"/>
    <property type="match status" value="1"/>
</dbReference>
<evidence type="ECO:0000256" key="10">
    <source>
        <dbReference type="RuleBase" id="RU000630"/>
    </source>
</evidence>
<comment type="subcellular location">
    <subcellularLocation>
        <location evidence="1">Cell junction</location>
        <location evidence="1">Gap junction</location>
    </subcellularLocation>
    <subcellularLocation>
        <location evidence="2 10">Cell membrane</location>
        <topology evidence="2 10">Multi-pass membrane protein</topology>
    </subcellularLocation>
</comment>
<dbReference type="FunFam" id="1.20.1440.80:FF:000001">
    <property type="entry name" value="Gap junction alpha-1"/>
    <property type="match status" value="1"/>
</dbReference>
<feature type="domain" description="Connexin N-terminal" evidence="12">
    <location>
        <begin position="42"/>
        <end position="75"/>
    </location>
</feature>
<dbReference type="PROSITE" id="PS00408">
    <property type="entry name" value="CONNEXINS_2"/>
    <property type="match status" value="1"/>
</dbReference>
<evidence type="ECO:0000313" key="14">
    <source>
        <dbReference type="Ensembl" id="ENSGMOP00000028674.1"/>
    </source>
</evidence>
<reference evidence="14" key="2">
    <citation type="submission" date="2025-09" db="UniProtKB">
        <authorList>
            <consortium name="Ensembl"/>
        </authorList>
    </citation>
    <scope>IDENTIFICATION</scope>
</reference>
<dbReference type="PRINTS" id="PR00206">
    <property type="entry name" value="CONNEXIN"/>
</dbReference>
<dbReference type="InterPro" id="IPR013092">
    <property type="entry name" value="Connexin_N"/>
</dbReference>
<keyword evidence="7" id="KW-0965">Cell junction</keyword>
<dbReference type="AlphaFoldDB" id="A0A8C5A8Y4"/>
<dbReference type="InterPro" id="IPR000500">
    <property type="entry name" value="Connexin"/>
</dbReference>
<dbReference type="Proteomes" id="UP000694546">
    <property type="component" value="Chromosome 22"/>
</dbReference>
<dbReference type="SMART" id="SM01089">
    <property type="entry name" value="Connexin_CCC"/>
    <property type="match status" value="1"/>
</dbReference>
<evidence type="ECO:0000256" key="6">
    <source>
        <dbReference type="ARBA" id="ARBA00022868"/>
    </source>
</evidence>
<reference evidence="14" key="1">
    <citation type="submission" date="2025-08" db="UniProtKB">
        <authorList>
            <consortium name="Ensembl"/>
        </authorList>
    </citation>
    <scope>IDENTIFICATION</scope>
</reference>
<feature type="transmembrane region" description="Helical" evidence="11">
    <location>
        <begin position="76"/>
        <end position="95"/>
    </location>
</feature>
<keyword evidence="6 10" id="KW-0303">Gap junction</keyword>
<organism evidence="14 15">
    <name type="scientific">Gadus morhua</name>
    <name type="common">Atlantic cod</name>
    <dbReference type="NCBI Taxonomy" id="8049"/>
    <lineage>
        <taxon>Eukaryota</taxon>
        <taxon>Metazoa</taxon>
        <taxon>Chordata</taxon>
        <taxon>Craniata</taxon>
        <taxon>Vertebrata</taxon>
        <taxon>Euteleostomi</taxon>
        <taxon>Actinopterygii</taxon>
        <taxon>Neopterygii</taxon>
        <taxon>Teleostei</taxon>
        <taxon>Neoteleostei</taxon>
        <taxon>Acanthomorphata</taxon>
        <taxon>Zeiogadaria</taxon>
        <taxon>Gadariae</taxon>
        <taxon>Gadiformes</taxon>
        <taxon>Gadoidei</taxon>
        <taxon>Gadidae</taxon>
        <taxon>Gadus</taxon>
    </lineage>
</organism>
<feature type="domain" description="Connexin cysteine-rich" evidence="13">
    <location>
        <begin position="139"/>
        <end position="206"/>
    </location>
</feature>
<comment type="similarity">
    <text evidence="10">Belongs to the connexin family.</text>
</comment>
<dbReference type="PANTHER" id="PTHR11984:SF118">
    <property type="entry name" value="GAP JUNCTION PROTEIN"/>
    <property type="match status" value="1"/>
</dbReference>
<evidence type="ECO:0000259" key="12">
    <source>
        <dbReference type="SMART" id="SM00037"/>
    </source>
</evidence>
<comment type="subunit">
    <text evidence="3 10">A connexon is composed of a hexamer of connexins.</text>
</comment>
<keyword evidence="5 10" id="KW-0812">Transmembrane</keyword>
<dbReference type="GO" id="GO:0005243">
    <property type="term" value="F:gap junction channel activity"/>
    <property type="evidence" value="ECO:0007669"/>
    <property type="project" value="TreeGrafter"/>
</dbReference>
<protein>
    <recommendedName>
        <fullName evidence="10">Gap junction protein</fullName>
    </recommendedName>
</protein>
<evidence type="ECO:0000256" key="1">
    <source>
        <dbReference type="ARBA" id="ARBA00004610"/>
    </source>
</evidence>
<dbReference type="SMART" id="SM00037">
    <property type="entry name" value="CNX"/>
    <property type="match status" value="1"/>
</dbReference>
<evidence type="ECO:0000256" key="8">
    <source>
        <dbReference type="ARBA" id="ARBA00022989"/>
    </source>
</evidence>
<keyword evidence="4" id="KW-1003">Cell membrane</keyword>
<evidence type="ECO:0000256" key="9">
    <source>
        <dbReference type="ARBA" id="ARBA00023136"/>
    </source>
</evidence>
<keyword evidence="8 11" id="KW-1133">Transmembrane helix</keyword>
<proteinExistence type="inferred from homology"/>
<dbReference type="OrthoDB" id="9441654at2759"/>
<evidence type="ECO:0000313" key="15">
    <source>
        <dbReference type="Proteomes" id="UP000694546"/>
    </source>
</evidence>
<dbReference type="GO" id="GO:0005922">
    <property type="term" value="C:connexin complex"/>
    <property type="evidence" value="ECO:0007669"/>
    <property type="project" value="InterPro"/>
</dbReference>
<feature type="transmembrane region" description="Helical" evidence="11">
    <location>
        <begin position="183"/>
        <end position="208"/>
    </location>
</feature>
<dbReference type="GO" id="GO:0007267">
    <property type="term" value="P:cell-cell signaling"/>
    <property type="evidence" value="ECO:0007669"/>
    <property type="project" value="TreeGrafter"/>
</dbReference>
<dbReference type="OMA" id="MIYLICK"/>
<keyword evidence="9 11" id="KW-0472">Membrane</keyword>
<dbReference type="PROSITE" id="PS00407">
    <property type="entry name" value="CONNEXINS_1"/>
    <property type="match status" value="1"/>
</dbReference>
<dbReference type="GeneTree" id="ENSGT01030000234513"/>
<dbReference type="Pfam" id="PF00029">
    <property type="entry name" value="Connexin"/>
    <property type="match status" value="1"/>
</dbReference>
<name>A0A8C5A8Y4_GADMO</name>
<evidence type="ECO:0000256" key="11">
    <source>
        <dbReference type="SAM" id="Phobius"/>
    </source>
</evidence>
<feature type="transmembrane region" description="Helical" evidence="11">
    <location>
        <begin position="126"/>
        <end position="151"/>
    </location>
</feature>
<evidence type="ECO:0000256" key="2">
    <source>
        <dbReference type="ARBA" id="ARBA00004651"/>
    </source>
</evidence>
<dbReference type="InterPro" id="IPR038359">
    <property type="entry name" value="Connexin_N_sf"/>
</dbReference>
<evidence type="ECO:0000256" key="3">
    <source>
        <dbReference type="ARBA" id="ARBA00011455"/>
    </source>
</evidence>
<sequence>MNWSYLEGLISGVNKYSTGFGRIWLSIVFIFRVMVFVVAAQRVWGDESKDFVCNTVQPGCNNVCYDSIFPISHIRLWAMQLIFVTCPSLMVVGHVEYRKKKDLQYTTSHEGHHLYANPGKKRGGLWWTYLLSLIFKAGFDAAFLYILYYIYEGYDMPRLSKCNLAPCPNVVDCYISRPTEKKIFTLFMVISSSLCVLMCICEMVYLIFKRIQKLLVKKREADSRLFAERHEMKPLARPRSDIRSKKSIWVDPTNTASIQNLSNTEGEEAPIQNLSEDLLKKKRSKLQNRWIEFA</sequence>
<dbReference type="InterPro" id="IPR019570">
    <property type="entry name" value="Connexin_CCC"/>
</dbReference>
<feature type="transmembrane region" description="Helical" evidence="11">
    <location>
        <begin position="23"/>
        <end position="44"/>
    </location>
</feature>
<evidence type="ECO:0000256" key="5">
    <source>
        <dbReference type="ARBA" id="ARBA00022692"/>
    </source>
</evidence>
<keyword evidence="15" id="KW-1185">Reference proteome</keyword>
<evidence type="ECO:0000256" key="7">
    <source>
        <dbReference type="ARBA" id="ARBA00022949"/>
    </source>
</evidence>
<dbReference type="PANTHER" id="PTHR11984">
    <property type="entry name" value="CONNEXIN"/>
    <property type="match status" value="1"/>
</dbReference>